<dbReference type="Pfam" id="PF00782">
    <property type="entry name" value="DSPc"/>
    <property type="match status" value="1"/>
</dbReference>
<organism evidence="3 4">
    <name type="scientific">Rubripirellula tenax</name>
    <dbReference type="NCBI Taxonomy" id="2528015"/>
    <lineage>
        <taxon>Bacteria</taxon>
        <taxon>Pseudomonadati</taxon>
        <taxon>Planctomycetota</taxon>
        <taxon>Planctomycetia</taxon>
        <taxon>Pirellulales</taxon>
        <taxon>Pirellulaceae</taxon>
        <taxon>Rubripirellula</taxon>
    </lineage>
</organism>
<evidence type="ECO:0000256" key="1">
    <source>
        <dbReference type="SAM" id="Phobius"/>
    </source>
</evidence>
<keyword evidence="1" id="KW-1133">Transmembrane helix</keyword>
<dbReference type="EMBL" id="SJPW01000005">
    <property type="protein sequence ID" value="TWU50970.1"/>
    <property type="molecule type" value="Genomic_DNA"/>
</dbReference>
<dbReference type="InterPro" id="IPR026841">
    <property type="entry name" value="Aur1/Ipt1"/>
</dbReference>
<dbReference type="InterPro" id="IPR029021">
    <property type="entry name" value="Prot-tyrosine_phosphatase-like"/>
</dbReference>
<dbReference type="Gene3D" id="1.20.144.10">
    <property type="entry name" value="Phosphatidic acid phosphatase type 2/haloperoxidase"/>
    <property type="match status" value="1"/>
</dbReference>
<dbReference type="RefSeq" id="WP_186775691.1">
    <property type="nucleotide sequence ID" value="NZ_SJPW01000005.1"/>
</dbReference>
<keyword evidence="1" id="KW-0812">Transmembrane</keyword>
<protein>
    <recommendedName>
        <fullName evidence="2">Tyrosine specific protein phosphatases domain-containing protein</fullName>
    </recommendedName>
</protein>
<dbReference type="Proteomes" id="UP000318288">
    <property type="component" value="Unassembled WGS sequence"/>
</dbReference>
<dbReference type="PANTHER" id="PTHR47216:SF4">
    <property type="entry name" value="OS01G0859400 PROTEIN"/>
    <property type="match status" value="1"/>
</dbReference>
<feature type="transmembrane region" description="Helical" evidence="1">
    <location>
        <begin position="277"/>
        <end position="296"/>
    </location>
</feature>
<evidence type="ECO:0000259" key="2">
    <source>
        <dbReference type="PROSITE" id="PS50056"/>
    </source>
</evidence>
<gene>
    <name evidence="3" type="ORF">Poly51_42630</name>
</gene>
<feature type="transmembrane region" description="Helical" evidence="1">
    <location>
        <begin position="247"/>
        <end position="265"/>
    </location>
</feature>
<dbReference type="SUPFAM" id="SSF52799">
    <property type="entry name" value="(Phosphotyrosine protein) phosphatases II"/>
    <property type="match status" value="1"/>
</dbReference>
<evidence type="ECO:0000313" key="4">
    <source>
        <dbReference type="Proteomes" id="UP000318288"/>
    </source>
</evidence>
<sequence length="439" mass="48819">MNPSKSPVHGTVSHDRVSFADATKVALVTSALFLLLYGGASYVTSLRSDVGTWYYDWERWIPFVPIMIVPYMSIDLFFVAAPFLCRDRKELKVLALRLSAVVIAAAICFLLFPLQLAVERPIATGFFGGIYNWFTAMDRPYNLCPSMHIALRTVLAVHFAKHSPNRIVRVVSHFWFFLIGCSTLLLYQHHVIDVVGGFVLAVLVMYFIDGRAWKTPHKGGRGFAIGYAILALGFGLPIVWIPALGWLTLWPAIACAIVAVGYAWLGPSVYRREAGRISWAAKIVLGPVLAAQWLSWKYYARQSAMIDHVADGVWIGRHVTETEASDIVGKKVSAVIDVCNAFDEPESLRGITRLELPILDLTAPTRTQLDQAVAFILQHHHDGVLVHCKAGYSRSVAIVAAWLIQTERATSAEDAFTMIQSARPAVVIRPEVRRLFETN</sequence>
<keyword evidence="4" id="KW-1185">Reference proteome</keyword>
<keyword evidence="1" id="KW-0472">Membrane</keyword>
<feature type="domain" description="Tyrosine specific protein phosphatases" evidence="2">
    <location>
        <begin position="359"/>
        <end position="434"/>
    </location>
</feature>
<feature type="transmembrane region" description="Helical" evidence="1">
    <location>
        <begin position="191"/>
        <end position="208"/>
    </location>
</feature>
<evidence type="ECO:0000313" key="3">
    <source>
        <dbReference type="EMBL" id="TWU50970.1"/>
    </source>
</evidence>
<dbReference type="CDD" id="cd03386">
    <property type="entry name" value="PAP2_Aur1_like"/>
    <property type="match status" value="1"/>
</dbReference>
<comment type="caution">
    <text evidence="3">The sequence shown here is derived from an EMBL/GenBank/DDBJ whole genome shotgun (WGS) entry which is preliminary data.</text>
</comment>
<feature type="transmembrane region" description="Helical" evidence="1">
    <location>
        <begin position="25"/>
        <end position="43"/>
    </location>
</feature>
<dbReference type="InterPro" id="IPR020422">
    <property type="entry name" value="TYR_PHOSPHATASE_DUAL_dom"/>
</dbReference>
<dbReference type="Gene3D" id="3.90.190.10">
    <property type="entry name" value="Protein tyrosine phosphatase superfamily"/>
    <property type="match status" value="1"/>
</dbReference>
<feature type="transmembrane region" description="Helical" evidence="1">
    <location>
        <begin position="220"/>
        <end position="241"/>
    </location>
</feature>
<reference evidence="3 4" key="1">
    <citation type="submission" date="2019-02" db="EMBL/GenBank/DDBJ databases">
        <title>Deep-cultivation of Planctomycetes and their phenomic and genomic characterization uncovers novel biology.</title>
        <authorList>
            <person name="Wiegand S."/>
            <person name="Jogler M."/>
            <person name="Boedeker C."/>
            <person name="Pinto D."/>
            <person name="Vollmers J."/>
            <person name="Rivas-Marin E."/>
            <person name="Kohn T."/>
            <person name="Peeters S.H."/>
            <person name="Heuer A."/>
            <person name="Rast P."/>
            <person name="Oberbeckmann S."/>
            <person name="Bunk B."/>
            <person name="Jeske O."/>
            <person name="Meyerdierks A."/>
            <person name="Storesund J.E."/>
            <person name="Kallscheuer N."/>
            <person name="Luecker S."/>
            <person name="Lage O.M."/>
            <person name="Pohl T."/>
            <person name="Merkel B.J."/>
            <person name="Hornburger P."/>
            <person name="Mueller R.-W."/>
            <person name="Bruemmer F."/>
            <person name="Labrenz M."/>
            <person name="Spormann A.M."/>
            <person name="Op Den Camp H."/>
            <person name="Overmann J."/>
            <person name="Amann R."/>
            <person name="Jetten M.S.M."/>
            <person name="Mascher T."/>
            <person name="Medema M.H."/>
            <person name="Devos D.P."/>
            <person name="Kaster A.-K."/>
            <person name="Ovreas L."/>
            <person name="Rohde M."/>
            <person name="Galperin M.Y."/>
            <person name="Jogler C."/>
        </authorList>
    </citation>
    <scope>NUCLEOTIDE SEQUENCE [LARGE SCALE GENOMIC DNA]</scope>
    <source>
        <strain evidence="3 4">Poly51</strain>
    </source>
</reference>
<dbReference type="SUPFAM" id="SSF48317">
    <property type="entry name" value="Acid phosphatase/Vanadium-dependent haloperoxidase"/>
    <property type="match status" value="1"/>
</dbReference>
<feature type="transmembrane region" description="Helical" evidence="1">
    <location>
        <begin position="63"/>
        <end position="84"/>
    </location>
</feature>
<dbReference type="SMART" id="SM00195">
    <property type="entry name" value="DSPc"/>
    <property type="match status" value="1"/>
</dbReference>
<dbReference type="InterPro" id="IPR000340">
    <property type="entry name" value="Dual-sp_phosphatase_cat-dom"/>
</dbReference>
<accession>A0A5C6ERM9</accession>
<dbReference type="AlphaFoldDB" id="A0A5C6ERM9"/>
<proteinExistence type="predicted"/>
<dbReference type="InterPro" id="IPR036938">
    <property type="entry name" value="PAP2/HPO_sf"/>
</dbReference>
<feature type="transmembrane region" description="Helical" evidence="1">
    <location>
        <begin position="96"/>
        <end position="118"/>
    </location>
</feature>
<dbReference type="Pfam" id="PF14378">
    <property type="entry name" value="PAP2_3"/>
    <property type="match status" value="1"/>
</dbReference>
<name>A0A5C6ERM9_9BACT</name>
<dbReference type="InterPro" id="IPR000387">
    <property type="entry name" value="Tyr_Pase_dom"/>
</dbReference>
<dbReference type="PROSITE" id="PS50056">
    <property type="entry name" value="TYR_PHOSPHATASE_2"/>
    <property type="match status" value="1"/>
</dbReference>
<dbReference type="PANTHER" id="PTHR47216">
    <property type="match status" value="1"/>
</dbReference>